<organism evidence="4 5">
    <name type="scientific">Rhizodiscina lignyota</name>
    <dbReference type="NCBI Taxonomy" id="1504668"/>
    <lineage>
        <taxon>Eukaryota</taxon>
        <taxon>Fungi</taxon>
        <taxon>Dikarya</taxon>
        <taxon>Ascomycota</taxon>
        <taxon>Pezizomycotina</taxon>
        <taxon>Dothideomycetes</taxon>
        <taxon>Pleosporomycetidae</taxon>
        <taxon>Aulographales</taxon>
        <taxon>Rhizodiscinaceae</taxon>
        <taxon>Rhizodiscina</taxon>
    </lineage>
</organism>
<feature type="DNA-binding region" description="Homeobox" evidence="1">
    <location>
        <begin position="393"/>
        <end position="452"/>
    </location>
</feature>
<evidence type="ECO:0000313" key="4">
    <source>
        <dbReference type="EMBL" id="KAF2094403.1"/>
    </source>
</evidence>
<evidence type="ECO:0000256" key="2">
    <source>
        <dbReference type="RuleBase" id="RU000682"/>
    </source>
</evidence>
<dbReference type="InterPro" id="IPR001356">
    <property type="entry name" value="HD"/>
</dbReference>
<dbReference type="Proteomes" id="UP000799772">
    <property type="component" value="Unassembled WGS sequence"/>
</dbReference>
<keyword evidence="1 2" id="KW-0238">DNA-binding</keyword>
<dbReference type="EMBL" id="ML978134">
    <property type="protein sequence ID" value="KAF2094403.1"/>
    <property type="molecule type" value="Genomic_DNA"/>
</dbReference>
<comment type="caution">
    <text evidence="4">The sequence shown here is derived from an EMBL/GenBank/DDBJ whole genome shotgun (WGS) entry which is preliminary data.</text>
</comment>
<dbReference type="OrthoDB" id="5865767at2759"/>
<protein>
    <recommendedName>
        <fullName evidence="3">Homeobox domain-containing protein</fullName>
    </recommendedName>
</protein>
<dbReference type="GO" id="GO:0003677">
    <property type="term" value="F:DNA binding"/>
    <property type="evidence" value="ECO:0007669"/>
    <property type="project" value="UniProtKB-UniRule"/>
</dbReference>
<dbReference type="GO" id="GO:0005634">
    <property type="term" value="C:nucleus"/>
    <property type="evidence" value="ECO:0007669"/>
    <property type="project" value="UniProtKB-SubCell"/>
</dbReference>
<dbReference type="SMART" id="SM00389">
    <property type="entry name" value="HOX"/>
    <property type="match status" value="1"/>
</dbReference>
<dbReference type="Pfam" id="PF00046">
    <property type="entry name" value="Homeodomain"/>
    <property type="match status" value="1"/>
</dbReference>
<reference evidence="4" key="1">
    <citation type="journal article" date="2020" name="Stud. Mycol.">
        <title>101 Dothideomycetes genomes: a test case for predicting lifestyles and emergence of pathogens.</title>
        <authorList>
            <person name="Haridas S."/>
            <person name="Albert R."/>
            <person name="Binder M."/>
            <person name="Bloem J."/>
            <person name="Labutti K."/>
            <person name="Salamov A."/>
            <person name="Andreopoulos B."/>
            <person name="Baker S."/>
            <person name="Barry K."/>
            <person name="Bills G."/>
            <person name="Bluhm B."/>
            <person name="Cannon C."/>
            <person name="Castanera R."/>
            <person name="Culley D."/>
            <person name="Daum C."/>
            <person name="Ezra D."/>
            <person name="Gonzalez J."/>
            <person name="Henrissat B."/>
            <person name="Kuo A."/>
            <person name="Liang C."/>
            <person name="Lipzen A."/>
            <person name="Lutzoni F."/>
            <person name="Magnuson J."/>
            <person name="Mondo S."/>
            <person name="Nolan M."/>
            <person name="Ohm R."/>
            <person name="Pangilinan J."/>
            <person name="Park H.-J."/>
            <person name="Ramirez L."/>
            <person name="Alfaro M."/>
            <person name="Sun H."/>
            <person name="Tritt A."/>
            <person name="Yoshinaga Y."/>
            <person name="Zwiers L.-H."/>
            <person name="Turgeon B."/>
            <person name="Goodwin S."/>
            <person name="Spatafora J."/>
            <person name="Crous P."/>
            <person name="Grigoriev I."/>
        </authorList>
    </citation>
    <scope>NUCLEOTIDE SEQUENCE</scope>
    <source>
        <strain evidence="4">CBS 133067</strain>
    </source>
</reference>
<dbReference type="Gene3D" id="1.10.10.60">
    <property type="entry name" value="Homeodomain-like"/>
    <property type="match status" value="1"/>
</dbReference>
<keyword evidence="1 2" id="KW-0371">Homeobox</keyword>
<accession>A0A9P4I7N3</accession>
<dbReference type="SUPFAM" id="SSF46689">
    <property type="entry name" value="Homeodomain-like"/>
    <property type="match status" value="1"/>
</dbReference>
<evidence type="ECO:0000256" key="1">
    <source>
        <dbReference type="PROSITE-ProRule" id="PRU00108"/>
    </source>
</evidence>
<name>A0A9P4I7N3_9PEZI</name>
<evidence type="ECO:0000313" key="5">
    <source>
        <dbReference type="Proteomes" id="UP000799772"/>
    </source>
</evidence>
<dbReference type="AlphaFoldDB" id="A0A9P4I7N3"/>
<dbReference type="PROSITE" id="PS50071">
    <property type="entry name" value="HOMEOBOX_2"/>
    <property type="match status" value="1"/>
</dbReference>
<keyword evidence="1 2" id="KW-0539">Nucleus</keyword>
<gene>
    <name evidence="4" type="ORF">NA57DRAFT_60447</name>
</gene>
<dbReference type="InterPro" id="IPR009057">
    <property type="entry name" value="Homeodomain-like_sf"/>
</dbReference>
<sequence>MASRTVSNLELEGSLSQKVHPFEPAGCSQLDLEKSAEFADSGYSSVTSSAKRDTLLKRRSTTIEGEQVGKRRFSRPKPVNLKQFDIHIPDAIRNRFNDLQELFKDDFHRHLLVVKGQHGPLSVKLKMLGENYETATPYVVVFCSKHLCKRVRQFFNQSVVREEYSSADHADRPSFKILVSELPPNLLAGELVITLSCDCELAHQPSNIGYMSQICLPIRVLDSGAPQEMAGPPRGTLSSPVKVTWSDDNFRLFAFTANHICQWTQTSSTTSTDDDDESGIDSGMEIDDFHKEALSDDGSITSVELDQEALPNVKLALLETDPEESVEQQRCCMHKHEEIGSLFASSAEADSLNERADFDWALVDSPKYLARLLKVGRNRWTVGDRHIKAMTHSLTHRTGLTKNQREFLEGWHRIQPEPSDGQRMDIARITGLPLDTISNWFNSHGAPHKQAFELTEMGSTNVDEEYVVYVLTASRGALPGQLVCHNSSFATSFNKPSIKTHGLRLRETHQALLPGDSGSWIVDATDGRVYGHLIAVDAFGDGYVVPLEDSLQDMANQLGAVSASLVTSEDLSDAASRDYRLTILANIGVDREPEDQLQPEHEPERFDPKEMKRRRTLFHDVKLSTLFAALLGDGVYREENVHCEEDNSVSLPTQLTPESGLILKVGGAYIQSPPMQFSWSAPGKYEEAA</sequence>
<evidence type="ECO:0000259" key="3">
    <source>
        <dbReference type="PROSITE" id="PS50071"/>
    </source>
</evidence>
<keyword evidence="5" id="KW-1185">Reference proteome</keyword>
<comment type="subcellular location">
    <subcellularLocation>
        <location evidence="1 2">Nucleus</location>
    </subcellularLocation>
</comment>
<dbReference type="CDD" id="cd00086">
    <property type="entry name" value="homeodomain"/>
    <property type="match status" value="1"/>
</dbReference>
<proteinExistence type="predicted"/>
<feature type="domain" description="Homeobox" evidence="3">
    <location>
        <begin position="391"/>
        <end position="451"/>
    </location>
</feature>